<protein>
    <submittedName>
        <fullName evidence="4">Lipoprotein</fullName>
    </submittedName>
</protein>
<reference evidence="4 5" key="1">
    <citation type="journal article" date="2013" name="Biodegradation">
        <title>Quantitative proteomic analysis of ibuprofen-degrading Patulibacter sp. strain I11.</title>
        <authorList>
            <person name="Almeida B."/>
            <person name="Kjeldal H."/>
            <person name="Lolas I."/>
            <person name="Knudsen A.D."/>
            <person name="Carvalho G."/>
            <person name="Nielsen K.L."/>
            <person name="Barreto Crespo M.T."/>
            <person name="Stensballe A."/>
            <person name="Nielsen J.L."/>
        </authorList>
    </citation>
    <scope>NUCLEOTIDE SEQUENCE [LARGE SCALE GENOMIC DNA]</scope>
    <source>
        <strain evidence="4 5">I11</strain>
    </source>
</reference>
<evidence type="ECO:0000259" key="3">
    <source>
        <dbReference type="Pfam" id="PF13349"/>
    </source>
</evidence>
<keyword evidence="2" id="KW-0472">Membrane</keyword>
<sequence length="268" mass="28913">MPDPLLDPETRPRGLPPALIAIGVIGGIAMLLLTAMLLVLRFTRETSTEEHRYRGISALTIAAHDGDIELVTAPAGAPLRVEERITKEIWAPKVHRERTGSRLRLRSECPAMPIASCEIRFRVEVPAGTAIDVSSDSGDVVARGLRSDVPVSLRSDSGELRVESLTAPALRLDADSGDVRGDELRVPDVVAKADSGEVDLALTVPLRRLSAIADSGDVRVALPDAVYALTASTDSGDVHDDGVRRDPRSSRRVELRTDSGDVRIEVRR</sequence>
<feature type="transmembrane region" description="Helical" evidence="2">
    <location>
        <begin position="20"/>
        <end position="42"/>
    </location>
</feature>
<dbReference type="Gene3D" id="2.160.20.120">
    <property type="match status" value="1"/>
</dbReference>
<proteinExistence type="predicted"/>
<dbReference type="AlphaFoldDB" id="H0E5C2"/>
<evidence type="ECO:0000313" key="5">
    <source>
        <dbReference type="Proteomes" id="UP000005143"/>
    </source>
</evidence>
<feature type="region of interest" description="Disordered" evidence="1">
    <location>
        <begin position="233"/>
        <end position="256"/>
    </location>
</feature>
<dbReference type="RefSeq" id="WP_007574250.1">
    <property type="nucleotide sequence ID" value="NZ_AGUD01000160.1"/>
</dbReference>
<comment type="caution">
    <text evidence="4">The sequence shown here is derived from an EMBL/GenBank/DDBJ whole genome shotgun (WGS) entry which is preliminary data.</text>
</comment>
<evidence type="ECO:0000256" key="2">
    <source>
        <dbReference type="SAM" id="Phobius"/>
    </source>
</evidence>
<feature type="domain" description="DUF4097" evidence="3">
    <location>
        <begin position="59"/>
        <end position="264"/>
    </location>
</feature>
<dbReference type="OrthoDB" id="4456952at2"/>
<dbReference type="Proteomes" id="UP000005143">
    <property type="component" value="Unassembled WGS sequence"/>
</dbReference>
<keyword evidence="5" id="KW-1185">Reference proteome</keyword>
<dbReference type="EMBL" id="AGUD01000160">
    <property type="protein sequence ID" value="EHN11117.1"/>
    <property type="molecule type" value="Genomic_DNA"/>
</dbReference>
<evidence type="ECO:0000256" key="1">
    <source>
        <dbReference type="SAM" id="MobiDB-lite"/>
    </source>
</evidence>
<organism evidence="4 5">
    <name type="scientific">Patulibacter medicamentivorans</name>
    <dbReference type="NCBI Taxonomy" id="1097667"/>
    <lineage>
        <taxon>Bacteria</taxon>
        <taxon>Bacillati</taxon>
        <taxon>Actinomycetota</taxon>
        <taxon>Thermoleophilia</taxon>
        <taxon>Solirubrobacterales</taxon>
        <taxon>Patulibacteraceae</taxon>
        <taxon>Patulibacter</taxon>
    </lineage>
</organism>
<dbReference type="InterPro" id="IPR025164">
    <property type="entry name" value="Toastrack_DUF4097"/>
</dbReference>
<accession>H0E5C2</accession>
<keyword evidence="4" id="KW-0449">Lipoprotein</keyword>
<dbReference type="Pfam" id="PF13349">
    <property type="entry name" value="DUF4097"/>
    <property type="match status" value="1"/>
</dbReference>
<keyword evidence="2" id="KW-0812">Transmembrane</keyword>
<evidence type="ECO:0000313" key="4">
    <source>
        <dbReference type="EMBL" id="EHN11117.1"/>
    </source>
</evidence>
<feature type="compositionally biased region" description="Basic and acidic residues" evidence="1">
    <location>
        <begin position="236"/>
        <end position="256"/>
    </location>
</feature>
<gene>
    <name evidence="4" type="ORF">PAI11_20130</name>
</gene>
<name>H0E5C2_9ACTN</name>
<keyword evidence="2" id="KW-1133">Transmembrane helix</keyword>